<feature type="region of interest" description="Disordered" evidence="1">
    <location>
        <begin position="24"/>
        <end position="326"/>
    </location>
</feature>
<feature type="compositionally biased region" description="Basic and acidic residues" evidence="1">
    <location>
        <begin position="155"/>
        <end position="164"/>
    </location>
</feature>
<protein>
    <submittedName>
        <fullName evidence="2">Uncharacterized protein</fullName>
    </submittedName>
</protein>
<feature type="compositionally biased region" description="Basic and acidic residues" evidence="1">
    <location>
        <begin position="55"/>
        <end position="68"/>
    </location>
</feature>
<sequence length="326" mass="36441">MNYSQAAFLAIALGAGYYFTRPKTSTKEKEAELAVGAEQSGKKTRAKNKKGKKGGQKDGEKTSEDNLKISDNNNQSRIVTRSASEKEKQSESLESESQNTRSKKQKGEKKNKPKPTKEPISGKSIAENGNSKKTEAKPTKQKATKKQNVSNESLTTEKEEERVQETQNIIQTRSKDADDEWTIVGGDSAAFSKPKKSKKGITVKPTKFDSLNPEEPLEKEPTGKNMYGVLRVLPAPAESKTGQSVTKNSKKQTPKKPIEDKKRRENNRRSARVKDNKKMNDEIQENRLRQHKKELEEARLAQQIKGGRKKSTPSGATLENGRLVWD</sequence>
<name>A0A2U1IUP7_SMIAN</name>
<comment type="caution">
    <text evidence="2">The sequence shown here is derived from an EMBL/GenBank/DDBJ whole genome shotgun (WGS) entry which is preliminary data.</text>
</comment>
<keyword evidence="3" id="KW-1185">Reference proteome</keyword>
<gene>
    <name evidence="2" type="ORF">BB558_007552</name>
</gene>
<feature type="compositionally biased region" description="Basic residues" evidence="1">
    <location>
        <begin position="101"/>
        <end position="114"/>
    </location>
</feature>
<dbReference type="EMBL" id="MBFU01001270">
    <property type="protein sequence ID" value="PVZ96528.1"/>
    <property type="molecule type" value="Genomic_DNA"/>
</dbReference>
<accession>A0A2U1IUP7</accession>
<proteinExistence type="predicted"/>
<evidence type="ECO:0000256" key="1">
    <source>
        <dbReference type="SAM" id="MobiDB-lite"/>
    </source>
</evidence>
<reference evidence="2 3" key="1">
    <citation type="journal article" date="2018" name="MBio">
        <title>Comparative Genomics Reveals the Core Gene Toolbox for the Fungus-Insect Symbiosis.</title>
        <authorList>
            <person name="Wang Y."/>
            <person name="Stata M."/>
            <person name="Wang W."/>
            <person name="Stajich J.E."/>
            <person name="White M.M."/>
            <person name="Moncalvo J.M."/>
        </authorList>
    </citation>
    <scope>NUCLEOTIDE SEQUENCE [LARGE SCALE GENOMIC DNA]</scope>
    <source>
        <strain evidence="2 3">AUS-126-30</strain>
    </source>
</reference>
<dbReference type="Proteomes" id="UP000245591">
    <property type="component" value="Unassembled WGS sequence"/>
</dbReference>
<evidence type="ECO:0000313" key="3">
    <source>
        <dbReference type="Proteomes" id="UP000245591"/>
    </source>
</evidence>
<feature type="compositionally biased region" description="Basic and acidic residues" evidence="1">
    <location>
        <begin position="272"/>
        <end position="299"/>
    </location>
</feature>
<dbReference type="AlphaFoldDB" id="A0A2U1IUP7"/>
<feature type="compositionally biased region" description="Polar residues" evidence="1">
    <location>
        <begin position="69"/>
        <end position="82"/>
    </location>
</feature>
<feature type="compositionally biased region" description="Basic residues" evidence="1">
    <location>
        <begin position="42"/>
        <end position="54"/>
    </location>
</feature>
<evidence type="ECO:0000313" key="2">
    <source>
        <dbReference type="EMBL" id="PVZ96528.1"/>
    </source>
</evidence>
<organism evidence="2 3">
    <name type="scientific">Smittium angustum</name>
    <dbReference type="NCBI Taxonomy" id="133377"/>
    <lineage>
        <taxon>Eukaryota</taxon>
        <taxon>Fungi</taxon>
        <taxon>Fungi incertae sedis</taxon>
        <taxon>Zoopagomycota</taxon>
        <taxon>Kickxellomycotina</taxon>
        <taxon>Harpellomycetes</taxon>
        <taxon>Harpellales</taxon>
        <taxon>Legeriomycetaceae</taxon>
        <taxon>Smittium</taxon>
    </lineage>
</organism>